<dbReference type="RefSeq" id="WP_209530992.1">
    <property type="nucleotide sequence ID" value="NZ_JAEEGA010000014.1"/>
</dbReference>
<evidence type="ECO:0000313" key="1">
    <source>
        <dbReference type="EMBL" id="MBP1043186.1"/>
    </source>
</evidence>
<sequence>MKKTIIKWGVLSGIILLLLGNYGRNVWMTKKLQDIWCHRAVEVNGRQLIPLSMIEREVELTAQGDYLLDQQKAYDYKFHQRFGKLFIQLYHKEQLDGPVSEEYLVRKQGDTYTFTNNESHFAGVSVATGYQLSPK</sequence>
<protein>
    <submittedName>
        <fullName evidence="1">Uncharacterized protein</fullName>
    </submittedName>
</protein>
<gene>
    <name evidence="1" type="ORF">I6N95_19385</name>
</gene>
<keyword evidence="2" id="KW-1185">Reference proteome</keyword>
<name>A0A940PBQ1_9ENTE</name>
<proteinExistence type="predicted"/>
<comment type="caution">
    <text evidence="1">The sequence shown here is derived from an EMBL/GenBank/DDBJ whole genome shotgun (WGS) entry which is preliminary data.</text>
</comment>
<evidence type="ECO:0000313" key="2">
    <source>
        <dbReference type="Proteomes" id="UP000674938"/>
    </source>
</evidence>
<organism evidence="1 2">
    <name type="scientific">Vagococcus allomyrinae</name>
    <dbReference type="NCBI Taxonomy" id="2794353"/>
    <lineage>
        <taxon>Bacteria</taxon>
        <taxon>Bacillati</taxon>
        <taxon>Bacillota</taxon>
        <taxon>Bacilli</taxon>
        <taxon>Lactobacillales</taxon>
        <taxon>Enterococcaceae</taxon>
        <taxon>Vagococcus</taxon>
    </lineage>
</organism>
<accession>A0A940PBQ1</accession>
<dbReference type="EMBL" id="JAEEGA010000014">
    <property type="protein sequence ID" value="MBP1043186.1"/>
    <property type="molecule type" value="Genomic_DNA"/>
</dbReference>
<dbReference type="AlphaFoldDB" id="A0A940PBQ1"/>
<dbReference type="Proteomes" id="UP000674938">
    <property type="component" value="Unassembled WGS sequence"/>
</dbReference>
<reference evidence="1" key="1">
    <citation type="submission" date="2020-12" db="EMBL/GenBank/DDBJ databases">
        <title>Vagococcus allomyrinae sp. nov. and Enterococcus lavae sp. nov., isolated from the larvae of Allomyrina dichotoma.</title>
        <authorList>
            <person name="Lee S.D."/>
        </authorList>
    </citation>
    <scope>NUCLEOTIDE SEQUENCE</scope>
    <source>
        <strain evidence="1">BWB3-3</strain>
    </source>
</reference>